<feature type="compositionally biased region" description="Basic residues" evidence="1">
    <location>
        <begin position="121"/>
        <end position="131"/>
    </location>
</feature>
<dbReference type="Proteomes" id="UP001199106">
    <property type="component" value="Unassembled WGS sequence"/>
</dbReference>
<sequence>MTLKVDSADYQLHRRHDPAIPANEPNHRHISHPVDREGEQRLNELTHPKFCDHGRHPNYPIYQPCDLDGIEGPQPSSFLPPGHSHNRFQPGTFLLAIRGRFKALAVSTWIAILGSLRTHRSAANKNHKQRNKPGEQSNKKEKKRTKKVAAADEEDEQP</sequence>
<dbReference type="EMBL" id="JAANER010000004">
    <property type="protein sequence ID" value="KAG9190038.1"/>
    <property type="molecule type" value="Genomic_DNA"/>
</dbReference>
<reference evidence="2" key="1">
    <citation type="submission" date="2021-07" db="EMBL/GenBank/DDBJ databases">
        <title>Genome Resource of American Ginseng Black Spot Pathogen Alternaria panax.</title>
        <authorList>
            <person name="Qiu C."/>
            <person name="Wang W."/>
            <person name="Liu Z."/>
        </authorList>
    </citation>
    <scope>NUCLEOTIDE SEQUENCE</scope>
    <source>
        <strain evidence="2">BNCC115425</strain>
    </source>
</reference>
<feature type="region of interest" description="Disordered" evidence="1">
    <location>
        <begin position="121"/>
        <end position="158"/>
    </location>
</feature>
<comment type="caution">
    <text evidence="2">The sequence shown here is derived from an EMBL/GenBank/DDBJ whole genome shotgun (WGS) entry which is preliminary data.</text>
</comment>
<organism evidence="2 3">
    <name type="scientific">Alternaria panax</name>
    <dbReference type="NCBI Taxonomy" id="48097"/>
    <lineage>
        <taxon>Eukaryota</taxon>
        <taxon>Fungi</taxon>
        <taxon>Dikarya</taxon>
        <taxon>Ascomycota</taxon>
        <taxon>Pezizomycotina</taxon>
        <taxon>Dothideomycetes</taxon>
        <taxon>Pleosporomycetidae</taxon>
        <taxon>Pleosporales</taxon>
        <taxon>Pleosporineae</taxon>
        <taxon>Pleosporaceae</taxon>
        <taxon>Alternaria</taxon>
        <taxon>Alternaria sect. Panax</taxon>
    </lineage>
</organism>
<name>A0AAD4FJD7_9PLEO</name>
<gene>
    <name evidence="2" type="ORF">G6011_08126</name>
</gene>
<evidence type="ECO:0000256" key="1">
    <source>
        <dbReference type="SAM" id="MobiDB-lite"/>
    </source>
</evidence>
<accession>A0AAD4FJD7</accession>
<evidence type="ECO:0000313" key="2">
    <source>
        <dbReference type="EMBL" id="KAG9190038.1"/>
    </source>
</evidence>
<dbReference type="AlphaFoldDB" id="A0AAD4FJD7"/>
<proteinExistence type="predicted"/>
<keyword evidence="3" id="KW-1185">Reference proteome</keyword>
<evidence type="ECO:0000313" key="3">
    <source>
        <dbReference type="Proteomes" id="UP001199106"/>
    </source>
</evidence>
<protein>
    <submittedName>
        <fullName evidence="2">Uncharacterized protein</fullName>
    </submittedName>
</protein>